<dbReference type="GO" id="GO:0006412">
    <property type="term" value="P:translation"/>
    <property type="evidence" value="ECO:0007669"/>
    <property type="project" value="TreeGrafter"/>
</dbReference>
<evidence type="ECO:0000256" key="5">
    <source>
        <dbReference type="ARBA" id="ARBA00023128"/>
    </source>
</evidence>
<sequence length="187" mass="21613">MSFKSAVISCLHYYFKNSGRMFSLQKFTNLGINIALQNIKCTASIHTTAVCSKVQAGRYRITPKRDRPLTYEMAYPPHSIAHHKSWNSWNTSTMLDGLRPSQTAIEDVFIRKFMTGTWHSLVVSEVIIKRQHNMIRIAAIVRQAISARKMYFLIGYTEELLSYWIQCPVTLELQTVADKKDVVFKYI</sequence>
<organism evidence="7 8">
    <name type="scientific">Glossina palpalis gambiensis</name>
    <dbReference type="NCBI Taxonomy" id="67801"/>
    <lineage>
        <taxon>Eukaryota</taxon>
        <taxon>Metazoa</taxon>
        <taxon>Ecdysozoa</taxon>
        <taxon>Arthropoda</taxon>
        <taxon>Hexapoda</taxon>
        <taxon>Insecta</taxon>
        <taxon>Pterygota</taxon>
        <taxon>Neoptera</taxon>
        <taxon>Endopterygota</taxon>
        <taxon>Diptera</taxon>
        <taxon>Brachycera</taxon>
        <taxon>Muscomorpha</taxon>
        <taxon>Hippoboscoidea</taxon>
        <taxon>Glossinidae</taxon>
        <taxon>Glossina</taxon>
    </lineage>
</organism>
<evidence type="ECO:0000313" key="7">
    <source>
        <dbReference type="EnsemblMetazoa" id="GPPI032239-PA"/>
    </source>
</evidence>
<evidence type="ECO:0008006" key="9">
    <source>
        <dbReference type="Google" id="ProtNLM"/>
    </source>
</evidence>
<name>A0A1B0BJM3_9MUSC</name>
<comment type="similarity">
    <text evidence="2">Belongs to the universal ribosomal protein uS3 family.</text>
</comment>
<comment type="subcellular location">
    <subcellularLocation>
        <location evidence="1">Mitochondrion</location>
    </subcellularLocation>
</comment>
<reference evidence="7" key="2">
    <citation type="submission" date="2020-05" db="UniProtKB">
        <authorList>
            <consortium name="EnsemblMetazoa"/>
        </authorList>
    </citation>
    <scope>IDENTIFICATION</scope>
    <source>
        <strain evidence="7">IAEA</strain>
    </source>
</reference>
<dbReference type="VEuPathDB" id="VectorBase:GPPI032239"/>
<keyword evidence="6" id="KW-0687">Ribonucleoprotein</keyword>
<dbReference type="InterPro" id="IPR026146">
    <property type="entry name" value="Ribosomal_uS3m"/>
</dbReference>
<keyword evidence="3" id="KW-0809">Transit peptide</keyword>
<accession>A0A1B0BJM3</accession>
<keyword evidence="5" id="KW-0496">Mitochondrion</keyword>
<keyword evidence="4" id="KW-0689">Ribosomal protein</keyword>
<dbReference type="EnsemblMetazoa" id="GPPI032239-RA">
    <property type="protein sequence ID" value="GPPI032239-PA"/>
    <property type="gene ID" value="GPPI032239"/>
</dbReference>
<evidence type="ECO:0000256" key="6">
    <source>
        <dbReference type="ARBA" id="ARBA00023274"/>
    </source>
</evidence>
<evidence type="ECO:0000313" key="8">
    <source>
        <dbReference type="Proteomes" id="UP000092460"/>
    </source>
</evidence>
<proteinExistence type="inferred from homology"/>
<evidence type="ECO:0000256" key="2">
    <source>
        <dbReference type="ARBA" id="ARBA00010761"/>
    </source>
</evidence>
<dbReference type="STRING" id="67801.A0A1B0BJM3"/>
<evidence type="ECO:0000256" key="4">
    <source>
        <dbReference type="ARBA" id="ARBA00022980"/>
    </source>
</evidence>
<protein>
    <recommendedName>
        <fullName evidence="9">28S ribosomal protein S24, mitochondrial</fullName>
    </recommendedName>
</protein>
<reference evidence="8" key="1">
    <citation type="submission" date="2015-01" db="EMBL/GenBank/DDBJ databases">
        <authorList>
            <person name="Aksoy S."/>
            <person name="Warren W."/>
            <person name="Wilson R.K."/>
        </authorList>
    </citation>
    <scope>NUCLEOTIDE SEQUENCE [LARGE SCALE GENOMIC DNA]</scope>
    <source>
        <strain evidence="8">IAEA</strain>
    </source>
</reference>
<dbReference type="GO" id="GO:0005739">
    <property type="term" value="C:mitochondrion"/>
    <property type="evidence" value="ECO:0007669"/>
    <property type="project" value="UniProtKB-SubCell"/>
</dbReference>
<evidence type="ECO:0000256" key="3">
    <source>
        <dbReference type="ARBA" id="ARBA00022946"/>
    </source>
</evidence>
<keyword evidence="8" id="KW-1185">Reference proteome</keyword>
<evidence type="ECO:0000256" key="1">
    <source>
        <dbReference type="ARBA" id="ARBA00004173"/>
    </source>
</evidence>
<dbReference type="GO" id="GO:0005840">
    <property type="term" value="C:ribosome"/>
    <property type="evidence" value="ECO:0007669"/>
    <property type="project" value="UniProtKB-KW"/>
</dbReference>
<dbReference type="Proteomes" id="UP000092460">
    <property type="component" value="Unassembled WGS sequence"/>
</dbReference>
<dbReference type="AlphaFoldDB" id="A0A1B0BJM3"/>
<dbReference type="EMBL" id="JXJN01015468">
    <property type="status" value="NOT_ANNOTATED_CDS"/>
    <property type="molecule type" value="Genomic_DNA"/>
</dbReference>
<dbReference type="PANTHER" id="PTHR21244">
    <property type="entry name" value="MITOCHONDRIAL 28S RIBOSOMAL PROTEIN S24"/>
    <property type="match status" value="1"/>
</dbReference>
<dbReference type="PANTHER" id="PTHR21244:SF1">
    <property type="entry name" value="SMALL RIBOSOMAL SUBUNIT PROTEIN US3M"/>
    <property type="match status" value="1"/>
</dbReference>
<dbReference type="Pfam" id="PF14955">
    <property type="entry name" value="MRP-S24"/>
    <property type="match status" value="1"/>
</dbReference>
<dbReference type="GO" id="GO:1990904">
    <property type="term" value="C:ribonucleoprotein complex"/>
    <property type="evidence" value="ECO:0007669"/>
    <property type="project" value="UniProtKB-KW"/>
</dbReference>